<evidence type="ECO:0000313" key="3">
    <source>
        <dbReference type="Proteomes" id="UP001642409"/>
    </source>
</evidence>
<evidence type="ECO:0000256" key="1">
    <source>
        <dbReference type="SAM" id="Phobius"/>
    </source>
</evidence>
<sequence length="127" mass="14891">MLPAKTHALNVDHASINESQVSGILIKIIKRNSKMTHLLKKIQPNTNVIGVIQMVKIWQRYLDILFSLFFFLLQNIFLLKNEHITKKYYKQINGSAKLQTRNDEQSQIQFTTNIVRLFQLFNQVGFE</sequence>
<dbReference type="EMBL" id="CAXDID020000037">
    <property type="protein sequence ID" value="CAL5997685.1"/>
    <property type="molecule type" value="Genomic_DNA"/>
</dbReference>
<feature type="transmembrane region" description="Helical" evidence="1">
    <location>
        <begin position="61"/>
        <end position="79"/>
    </location>
</feature>
<protein>
    <submittedName>
        <fullName evidence="2">Hypothetical_protein</fullName>
    </submittedName>
</protein>
<keyword evidence="1" id="KW-0472">Membrane</keyword>
<comment type="caution">
    <text evidence="2">The sequence shown here is derived from an EMBL/GenBank/DDBJ whole genome shotgun (WGS) entry which is preliminary data.</text>
</comment>
<keyword evidence="1" id="KW-0812">Transmembrane</keyword>
<keyword evidence="3" id="KW-1185">Reference proteome</keyword>
<evidence type="ECO:0000313" key="2">
    <source>
        <dbReference type="EMBL" id="CAL5997685.1"/>
    </source>
</evidence>
<reference evidence="2 3" key="1">
    <citation type="submission" date="2024-07" db="EMBL/GenBank/DDBJ databases">
        <authorList>
            <person name="Akdeniz Z."/>
        </authorList>
    </citation>
    <scope>NUCLEOTIDE SEQUENCE [LARGE SCALE GENOMIC DNA]</scope>
</reference>
<gene>
    <name evidence="2" type="ORF">HINF_LOCUS15365</name>
</gene>
<organism evidence="2 3">
    <name type="scientific">Hexamita inflata</name>
    <dbReference type="NCBI Taxonomy" id="28002"/>
    <lineage>
        <taxon>Eukaryota</taxon>
        <taxon>Metamonada</taxon>
        <taxon>Diplomonadida</taxon>
        <taxon>Hexamitidae</taxon>
        <taxon>Hexamitinae</taxon>
        <taxon>Hexamita</taxon>
    </lineage>
</organism>
<name>A0ABP1HMA8_9EUKA</name>
<keyword evidence="1" id="KW-1133">Transmembrane helix</keyword>
<proteinExistence type="predicted"/>
<accession>A0ABP1HMA8</accession>
<dbReference type="Proteomes" id="UP001642409">
    <property type="component" value="Unassembled WGS sequence"/>
</dbReference>